<feature type="transmembrane region" description="Helical" evidence="1">
    <location>
        <begin position="192"/>
        <end position="212"/>
    </location>
</feature>
<dbReference type="RefSeq" id="WP_209976681.1">
    <property type="nucleotide sequence ID" value="NZ_JAGGLB010000029.1"/>
</dbReference>
<feature type="transmembrane region" description="Helical" evidence="1">
    <location>
        <begin position="58"/>
        <end position="77"/>
    </location>
</feature>
<feature type="transmembrane region" description="Helical" evidence="1">
    <location>
        <begin position="84"/>
        <end position="110"/>
    </location>
</feature>
<sequence>MQVALKIAMSTTTLFSMLFFSTMLFRFSIRKSTVVLLLLAAFITANFNYMVINIWGMQVIEPVLSLLIQSMMLFLILRIKAHHALIITFFGVIVYTLILGVMILIVNIINGVSHSEILLANQYIFIIKIPTVLVMWLLSSYLYRSRFGFTLVSGKSFSRTNLLVGHKFVLTFLLALLVFIVAIYAMMVHSGYMVWIMLSFFVALVVMLFYLYKKEMDGD</sequence>
<evidence type="ECO:0000313" key="2">
    <source>
        <dbReference type="EMBL" id="MBP1994851.1"/>
    </source>
</evidence>
<keyword evidence="3" id="KW-1185">Reference proteome</keyword>
<evidence type="ECO:0000313" key="3">
    <source>
        <dbReference type="Proteomes" id="UP001519287"/>
    </source>
</evidence>
<keyword evidence="1" id="KW-1133">Transmembrane helix</keyword>
<reference evidence="2 3" key="1">
    <citation type="submission" date="2021-03" db="EMBL/GenBank/DDBJ databases">
        <title>Genomic Encyclopedia of Type Strains, Phase IV (KMG-IV): sequencing the most valuable type-strain genomes for metagenomic binning, comparative biology and taxonomic classification.</title>
        <authorList>
            <person name="Goeker M."/>
        </authorList>
    </citation>
    <scope>NUCLEOTIDE SEQUENCE [LARGE SCALE GENOMIC DNA]</scope>
    <source>
        <strain evidence="2 3">DSM 26048</strain>
    </source>
</reference>
<gene>
    <name evidence="2" type="ORF">J2Z66_006492</name>
</gene>
<protein>
    <submittedName>
        <fullName evidence="2">Uncharacterized protein</fullName>
    </submittedName>
</protein>
<keyword evidence="1" id="KW-0812">Transmembrane</keyword>
<feature type="transmembrane region" description="Helical" evidence="1">
    <location>
        <begin position="164"/>
        <end position="186"/>
    </location>
</feature>
<dbReference type="EMBL" id="JAGGLB010000029">
    <property type="protein sequence ID" value="MBP1994851.1"/>
    <property type="molecule type" value="Genomic_DNA"/>
</dbReference>
<feature type="transmembrane region" description="Helical" evidence="1">
    <location>
        <begin position="122"/>
        <end position="143"/>
    </location>
</feature>
<dbReference type="Proteomes" id="UP001519287">
    <property type="component" value="Unassembled WGS sequence"/>
</dbReference>
<keyword evidence="1" id="KW-0472">Membrane</keyword>
<feature type="transmembrane region" description="Helical" evidence="1">
    <location>
        <begin position="6"/>
        <end position="27"/>
    </location>
</feature>
<proteinExistence type="predicted"/>
<feature type="transmembrane region" description="Helical" evidence="1">
    <location>
        <begin position="34"/>
        <end position="52"/>
    </location>
</feature>
<evidence type="ECO:0000256" key="1">
    <source>
        <dbReference type="SAM" id="Phobius"/>
    </source>
</evidence>
<name>A0ABS4J4T4_9BACL</name>
<organism evidence="2 3">
    <name type="scientific">Paenibacillus eucommiae</name>
    <dbReference type="NCBI Taxonomy" id="1355755"/>
    <lineage>
        <taxon>Bacteria</taxon>
        <taxon>Bacillati</taxon>
        <taxon>Bacillota</taxon>
        <taxon>Bacilli</taxon>
        <taxon>Bacillales</taxon>
        <taxon>Paenibacillaceae</taxon>
        <taxon>Paenibacillus</taxon>
    </lineage>
</organism>
<accession>A0ABS4J4T4</accession>
<comment type="caution">
    <text evidence="2">The sequence shown here is derived from an EMBL/GenBank/DDBJ whole genome shotgun (WGS) entry which is preliminary data.</text>
</comment>